<evidence type="ECO:0000256" key="1">
    <source>
        <dbReference type="SAM" id="Phobius"/>
    </source>
</evidence>
<comment type="caution">
    <text evidence="2">The sequence shown here is derived from an EMBL/GenBank/DDBJ whole genome shotgun (WGS) entry which is preliminary data.</text>
</comment>
<keyword evidence="1" id="KW-0812">Transmembrane</keyword>
<feature type="transmembrane region" description="Helical" evidence="1">
    <location>
        <begin position="29"/>
        <end position="53"/>
    </location>
</feature>
<reference evidence="2 3" key="1">
    <citation type="submission" date="2018-05" db="EMBL/GenBank/DDBJ databases">
        <title>Evolution of GPA BGCs.</title>
        <authorList>
            <person name="Waglechner N."/>
            <person name="Wright G.D."/>
        </authorList>
    </citation>
    <scope>NUCLEOTIDE SEQUENCE [LARGE SCALE GENOMIC DNA]</scope>
    <source>
        <strain evidence="2 3">A82846</strain>
    </source>
</reference>
<dbReference type="Proteomes" id="UP000287547">
    <property type="component" value="Unassembled WGS sequence"/>
</dbReference>
<keyword evidence="1" id="KW-1133">Transmembrane helix</keyword>
<dbReference type="EMBL" id="QHKI01000019">
    <property type="protein sequence ID" value="RSM83623.1"/>
    <property type="molecule type" value="Genomic_DNA"/>
</dbReference>
<accession>A0A428Z7P1</accession>
<protein>
    <submittedName>
        <fullName evidence="2">Uncharacterized protein</fullName>
    </submittedName>
</protein>
<evidence type="ECO:0000313" key="3">
    <source>
        <dbReference type="Proteomes" id="UP000287547"/>
    </source>
</evidence>
<proteinExistence type="predicted"/>
<keyword evidence="1" id="KW-0472">Membrane</keyword>
<dbReference type="OrthoDB" id="4559844at2"/>
<organism evidence="2 3">
    <name type="scientific">Kibdelosporangium aridum</name>
    <dbReference type="NCBI Taxonomy" id="2030"/>
    <lineage>
        <taxon>Bacteria</taxon>
        <taxon>Bacillati</taxon>
        <taxon>Actinomycetota</taxon>
        <taxon>Actinomycetes</taxon>
        <taxon>Pseudonocardiales</taxon>
        <taxon>Pseudonocardiaceae</taxon>
        <taxon>Kibdelosporangium</taxon>
    </lineage>
</organism>
<name>A0A428Z7P1_KIBAR</name>
<sequence length="75" mass="8577">MWARTRRSLDVVSWLSDWWNGVELWITQLAFPFQFAIVIAVLLPVCVGLAWLIDRVVDFVASKVSPSRNAEPDCD</sequence>
<evidence type="ECO:0000313" key="2">
    <source>
        <dbReference type="EMBL" id="RSM83623.1"/>
    </source>
</evidence>
<dbReference type="AlphaFoldDB" id="A0A428Z7P1"/>
<gene>
    <name evidence="2" type="ORF">DMH04_23300</name>
</gene>